<organism evidence="1 2">
    <name type="scientific">Ophiocordyceps camponoti-floridani</name>
    <dbReference type="NCBI Taxonomy" id="2030778"/>
    <lineage>
        <taxon>Eukaryota</taxon>
        <taxon>Fungi</taxon>
        <taxon>Dikarya</taxon>
        <taxon>Ascomycota</taxon>
        <taxon>Pezizomycotina</taxon>
        <taxon>Sordariomycetes</taxon>
        <taxon>Hypocreomycetidae</taxon>
        <taxon>Hypocreales</taxon>
        <taxon>Ophiocordycipitaceae</taxon>
        <taxon>Ophiocordyceps</taxon>
    </lineage>
</organism>
<dbReference type="GO" id="GO:0046982">
    <property type="term" value="F:protein heterodimerization activity"/>
    <property type="evidence" value="ECO:0007669"/>
    <property type="project" value="InterPro"/>
</dbReference>
<dbReference type="AlphaFoldDB" id="A0A8H4Q1V8"/>
<keyword evidence="2" id="KW-1185">Reference proteome</keyword>
<gene>
    <name evidence="1" type="ORF">GQ602_006796</name>
</gene>
<dbReference type="InterPro" id="IPR009072">
    <property type="entry name" value="Histone-fold"/>
</dbReference>
<reference evidence="1 2" key="1">
    <citation type="journal article" date="2020" name="G3 (Bethesda)">
        <title>Genetic Underpinnings of Host Manipulation by Ophiocordyceps as Revealed by Comparative Transcriptomics.</title>
        <authorList>
            <person name="Will I."/>
            <person name="Das B."/>
            <person name="Trinh T."/>
            <person name="Brachmann A."/>
            <person name="Ohm R.A."/>
            <person name="de Bekker C."/>
        </authorList>
    </citation>
    <scope>NUCLEOTIDE SEQUENCE [LARGE SCALE GENOMIC DNA]</scope>
    <source>
        <strain evidence="1 2">EC05</strain>
    </source>
</reference>
<dbReference type="Gene3D" id="1.10.20.10">
    <property type="entry name" value="Histone, subunit A"/>
    <property type="match status" value="1"/>
</dbReference>
<accession>A0A8H4Q1V8</accession>
<proteinExistence type="predicted"/>
<evidence type="ECO:0000313" key="2">
    <source>
        <dbReference type="Proteomes" id="UP000562929"/>
    </source>
</evidence>
<dbReference type="Proteomes" id="UP000562929">
    <property type="component" value="Unassembled WGS sequence"/>
</dbReference>
<protein>
    <submittedName>
        <fullName evidence="1">Histone H3.3-like</fullName>
    </submittedName>
</protein>
<sequence>MSNQASHHEERIGRRANLVVPRRVFAYIFRQIINELGYGHLRFQVGARHALQDAAENLIISIFSGSFSVSDSIPSCLFLAHVL</sequence>
<dbReference type="OrthoDB" id="4926465at2759"/>
<dbReference type="SUPFAM" id="SSF47113">
    <property type="entry name" value="Histone-fold"/>
    <property type="match status" value="1"/>
</dbReference>
<comment type="caution">
    <text evidence="1">The sequence shown here is derived from an EMBL/GenBank/DDBJ whole genome shotgun (WGS) entry which is preliminary data.</text>
</comment>
<name>A0A8H4Q1V8_9HYPO</name>
<evidence type="ECO:0000313" key="1">
    <source>
        <dbReference type="EMBL" id="KAF4582172.1"/>
    </source>
</evidence>
<dbReference type="EMBL" id="JAACLJ010000008">
    <property type="protein sequence ID" value="KAF4582172.1"/>
    <property type="molecule type" value="Genomic_DNA"/>
</dbReference>